<comment type="catalytic activity">
    <reaction evidence="1">
        <text>L-glutamyl-tRNA(Gln) + L-glutamine + ATP + H2O = L-glutaminyl-tRNA(Gln) + L-glutamate + ADP + phosphate + H(+)</text>
        <dbReference type="Rhea" id="RHEA:17521"/>
        <dbReference type="Rhea" id="RHEA-COMP:9681"/>
        <dbReference type="Rhea" id="RHEA-COMP:9684"/>
        <dbReference type="ChEBI" id="CHEBI:15377"/>
        <dbReference type="ChEBI" id="CHEBI:15378"/>
        <dbReference type="ChEBI" id="CHEBI:29985"/>
        <dbReference type="ChEBI" id="CHEBI:30616"/>
        <dbReference type="ChEBI" id="CHEBI:43474"/>
        <dbReference type="ChEBI" id="CHEBI:58359"/>
        <dbReference type="ChEBI" id="CHEBI:78520"/>
        <dbReference type="ChEBI" id="CHEBI:78521"/>
        <dbReference type="ChEBI" id="CHEBI:456216"/>
    </reaction>
</comment>
<dbReference type="GO" id="GO:0006450">
    <property type="term" value="P:regulation of translational fidelity"/>
    <property type="evidence" value="ECO:0007669"/>
    <property type="project" value="InterPro"/>
</dbReference>
<protein>
    <recommendedName>
        <fullName evidence="1">Aspartyl/glutamyl-tRNA(Asn/Gln) amidotransferase subunit C</fullName>
        <shortName evidence="1">Asp/Glu-ADT subunit C</shortName>
        <ecNumber evidence="1">6.3.5.-</ecNumber>
    </recommendedName>
</protein>
<dbReference type="EC" id="6.3.5.-" evidence="1"/>
<dbReference type="Gene3D" id="1.10.20.60">
    <property type="entry name" value="Glu-tRNAGln amidotransferase C subunit, N-terminal domain"/>
    <property type="match status" value="1"/>
</dbReference>
<comment type="function">
    <text evidence="1">Allows the formation of correctly charged Asn-tRNA(Asn) or Gln-tRNA(Gln) through the transamidation of misacylated Asp-tRNA(Asn) or Glu-tRNA(Gln) in organisms which lack either or both of asparaginyl-tRNA or glutaminyl-tRNA synthetases. The reaction takes place in the presence of glutamine and ATP through an activated phospho-Asp-tRNA(Asn) or phospho-Glu-tRNA(Gln).</text>
</comment>
<keyword evidence="1" id="KW-0067">ATP-binding</keyword>
<dbReference type="STRING" id="1797589.A2784_00510"/>
<comment type="subunit">
    <text evidence="1">Heterotrimer of A, B and C subunits.</text>
</comment>
<dbReference type="SUPFAM" id="SSF141000">
    <property type="entry name" value="Glu-tRNAGln amidotransferase C subunit"/>
    <property type="match status" value="1"/>
</dbReference>
<dbReference type="InterPro" id="IPR003837">
    <property type="entry name" value="GatC"/>
</dbReference>
<sequence length="98" mass="10707">MAKLSAQQVEYVAKLAHLSLAPSEVALYQDQLSRILEYVGKLGQMNTKKVAPTYQLIDNLANITRADTAKPPLTPTQALSGTKTTHNGYIVTQPILNQ</sequence>
<keyword evidence="1" id="KW-0436">Ligase</keyword>
<dbReference type="NCBIfam" id="TIGR00135">
    <property type="entry name" value="gatC"/>
    <property type="match status" value="1"/>
</dbReference>
<dbReference type="InterPro" id="IPR036113">
    <property type="entry name" value="Asp/Glu-ADT_sf_sub_c"/>
</dbReference>
<comment type="catalytic activity">
    <reaction evidence="1">
        <text>L-aspartyl-tRNA(Asn) + L-glutamine + ATP + H2O = L-asparaginyl-tRNA(Asn) + L-glutamate + ADP + phosphate + 2 H(+)</text>
        <dbReference type="Rhea" id="RHEA:14513"/>
        <dbReference type="Rhea" id="RHEA-COMP:9674"/>
        <dbReference type="Rhea" id="RHEA-COMP:9677"/>
        <dbReference type="ChEBI" id="CHEBI:15377"/>
        <dbReference type="ChEBI" id="CHEBI:15378"/>
        <dbReference type="ChEBI" id="CHEBI:29985"/>
        <dbReference type="ChEBI" id="CHEBI:30616"/>
        <dbReference type="ChEBI" id="CHEBI:43474"/>
        <dbReference type="ChEBI" id="CHEBI:58359"/>
        <dbReference type="ChEBI" id="CHEBI:78515"/>
        <dbReference type="ChEBI" id="CHEBI:78516"/>
        <dbReference type="ChEBI" id="CHEBI:456216"/>
    </reaction>
</comment>
<name>A0A1G1VQ96_9BACT</name>
<dbReference type="AlphaFoldDB" id="A0A1G1VQ96"/>
<reference evidence="2 3" key="1">
    <citation type="journal article" date="2016" name="Nat. Commun.">
        <title>Thousands of microbial genomes shed light on interconnected biogeochemical processes in an aquifer system.</title>
        <authorList>
            <person name="Anantharaman K."/>
            <person name="Brown C.T."/>
            <person name="Hug L.A."/>
            <person name="Sharon I."/>
            <person name="Castelle C.J."/>
            <person name="Probst A.J."/>
            <person name="Thomas B.C."/>
            <person name="Singh A."/>
            <person name="Wilkins M.J."/>
            <person name="Karaoz U."/>
            <person name="Brodie E.L."/>
            <person name="Williams K.H."/>
            <person name="Hubbard S.S."/>
            <person name="Banfield J.F."/>
        </authorList>
    </citation>
    <scope>NUCLEOTIDE SEQUENCE [LARGE SCALE GENOMIC DNA]</scope>
</reference>
<gene>
    <name evidence="1" type="primary">gatC</name>
    <name evidence="2" type="ORF">A2784_00510</name>
</gene>
<dbReference type="EMBL" id="MHCH01000018">
    <property type="protein sequence ID" value="OGY17578.1"/>
    <property type="molecule type" value="Genomic_DNA"/>
</dbReference>
<accession>A0A1G1VQ96</accession>
<dbReference type="GO" id="GO:0005524">
    <property type="term" value="F:ATP binding"/>
    <property type="evidence" value="ECO:0007669"/>
    <property type="project" value="UniProtKB-KW"/>
</dbReference>
<dbReference type="GO" id="GO:0050566">
    <property type="term" value="F:asparaginyl-tRNA synthase (glutamine-hydrolyzing) activity"/>
    <property type="evidence" value="ECO:0007669"/>
    <property type="project" value="RHEA"/>
</dbReference>
<evidence type="ECO:0000313" key="2">
    <source>
        <dbReference type="EMBL" id="OGY17578.1"/>
    </source>
</evidence>
<evidence type="ECO:0000313" key="3">
    <source>
        <dbReference type="Proteomes" id="UP000177324"/>
    </source>
</evidence>
<dbReference type="HAMAP" id="MF_00122">
    <property type="entry name" value="GatC"/>
    <property type="match status" value="1"/>
</dbReference>
<dbReference type="GO" id="GO:0006412">
    <property type="term" value="P:translation"/>
    <property type="evidence" value="ECO:0007669"/>
    <property type="project" value="UniProtKB-UniRule"/>
</dbReference>
<dbReference type="Pfam" id="PF02686">
    <property type="entry name" value="GatC"/>
    <property type="match status" value="1"/>
</dbReference>
<proteinExistence type="inferred from homology"/>
<organism evidence="2 3">
    <name type="scientific">Candidatus Chisholmbacteria bacterium RIFCSPHIGHO2_01_FULL_48_12</name>
    <dbReference type="NCBI Taxonomy" id="1797589"/>
    <lineage>
        <taxon>Bacteria</taxon>
        <taxon>Candidatus Chisholmiibacteriota</taxon>
    </lineage>
</organism>
<keyword evidence="1" id="KW-0648">Protein biosynthesis</keyword>
<dbReference type="GO" id="GO:0050567">
    <property type="term" value="F:glutaminyl-tRNA synthase (glutamine-hydrolyzing) activity"/>
    <property type="evidence" value="ECO:0007669"/>
    <property type="project" value="UniProtKB-UniRule"/>
</dbReference>
<keyword evidence="1" id="KW-0547">Nucleotide-binding</keyword>
<comment type="similarity">
    <text evidence="1">Belongs to the GatC family.</text>
</comment>
<dbReference type="Proteomes" id="UP000177324">
    <property type="component" value="Unassembled WGS sequence"/>
</dbReference>
<evidence type="ECO:0000256" key="1">
    <source>
        <dbReference type="HAMAP-Rule" id="MF_00122"/>
    </source>
</evidence>
<comment type="caution">
    <text evidence="2">The sequence shown here is derived from an EMBL/GenBank/DDBJ whole genome shotgun (WGS) entry which is preliminary data.</text>
</comment>